<dbReference type="Gene3D" id="1.20.1250.20">
    <property type="entry name" value="MFS general substrate transporter like domains"/>
    <property type="match status" value="2"/>
</dbReference>
<feature type="transmembrane region" description="Helical" evidence="5">
    <location>
        <begin position="345"/>
        <end position="367"/>
    </location>
</feature>
<feature type="transmembrane region" description="Helical" evidence="5">
    <location>
        <begin position="130"/>
        <end position="153"/>
    </location>
</feature>
<evidence type="ECO:0000313" key="7">
    <source>
        <dbReference type="EMBL" id="KAF9980552.1"/>
    </source>
</evidence>
<keyword evidence="2 5" id="KW-0812">Transmembrane</keyword>
<dbReference type="Pfam" id="PF06813">
    <property type="entry name" value="Nodulin-like"/>
    <property type="match status" value="1"/>
</dbReference>
<keyword evidence="8" id="KW-1185">Reference proteome</keyword>
<dbReference type="GO" id="GO:0016020">
    <property type="term" value="C:membrane"/>
    <property type="evidence" value="ECO:0007669"/>
    <property type="project" value="UniProtKB-SubCell"/>
</dbReference>
<keyword evidence="4 5" id="KW-0472">Membrane</keyword>
<dbReference type="SUPFAM" id="SSF103473">
    <property type="entry name" value="MFS general substrate transporter"/>
    <property type="match status" value="1"/>
</dbReference>
<dbReference type="InterPro" id="IPR010658">
    <property type="entry name" value="Nodulin-like"/>
</dbReference>
<evidence type="ECO:0000256" key="1">
    <source>
        <dbReference type="ARBA" id="ARBA00004141"/>
    </source>
</evidence>
<feature type="transmembrane region" description="Helical" evidence="5">
    <location>
        <begin position="409"/>
        <end position="431"/>
    </location>
</feature>
<dbReference type="OrthoDB" id="410267at2759"/>
<evidence type="ECO:0000256" key="4">
    <source>
        <dbReference type="ARBA" id="ARBA00023136"/>
    </source>
</evidence>
<dbReference type="InterPro" id="IPR036259">
    <property type="entry name" value="MFS_trans_sf"/>
</dbReference>
<evidence type="ECO:0000256" key="2">
    <source>
        <dbReference type="ARBA" id="ARBA00022692"/>
    </source>
</evidence>
<comment type="subcellular location">
    <subcellularLocation>
        <location evidence="1">Membrane</location>
        <topology evidence="1">Multi-pass membrane protein</topology>
    </subcellularLocation>
</comment>
<feature type="transmembrane region" description="Helical" evidence="5">
    <location>
        <begin position="373"/>
        <end position="397"/>
    </location>
</feature>
<evidence type="ECO:0000313" key="8">
    <source>
        <dbReference type="Proteomes" id="UP000749646"/>
    </source>
</evidence>
<reference evidence="7" key="1">
    <citation type="journal article" date="2020" name="Fungal Divers.">
        <title>Resolving the Mortierellaceae phylogeny through synthesis of multi-gene phylogenetics and phylogenomics.</title>
        <authorList>
            <person name="Vandepol N."/>
            <person name="Liber J."/>
            <person name="Desiro A."/>
            <person name="Na H."/>
            <person name="Kennedy M."/>
            <person name="Barry K."/>
            <person name="Grigoriev I.V."/>
            <person name="Miller A.N."/>
            <person name="O'Donnell K."/>
            <person name="Stajich J.E."/>
            <person name="Bonito G."/>
        </authorList>
    </citation>
    <scope>NUCLEOTIDE SEQUENCE</scope>
    <source>
        <strain evidence="7">MES-2147</strain>
    </source>
</reference>
<organism evidence="7 8">
    <name type="scientific">Modicella reniformis</name>
    <dbReference type="NCBI Taxonomy" id="1440133"/>
    <lineage>
        <taxon>Eukaryota</taxon>
        <taxon>Fungi</taxon>
        <taxon>Fungi incertae sedis</taxon>
        <taxon>Mucoromycota</taxon>
        <taxon>Mortierellomycotina</taxon>
        <taxon>Mortierellomycetes</taxon>
        <taxon>Mortierellales</taxon>
        <taxon>Mortierellaceae</taxon>
        <taxon>Modicella</taxon>
    </lineage>
</organism>
<dbReference type="PANTHER" id="PTHR21576:SF158">
    <property type="entry name" value="RIBOSOMAL RNA-PROCESSING PROTEIN 12-LIKE CONSERVED DOMAIN-CONTAINING PROTEIN"/>
    <property type="match status" value="1"/>
</dbReference>
<sequence>MLASGSLYVFSLYAPSFTGQLGYSQTQTSAIGTIGNLGIYGSGPVAGHMADRFGPRATSLFAALLVGLGYGLLFVGYSSSVDNMERGLPPTPFILMAFYLFSAGVGNSASYMAAFTSLIKNFKQGRGIALGFPIGFFGLSAAVLTIIAQNFFMIKASNHSDTQERLELDTGRFLLFLGLFGGLVNVIAMVGLSIVPAPEIELPDDMQGERIITPSPPQNAAPSVQEDDEQTPLMREGIVGATMPPVRAPQHSNAISGKALFLDSNAQLFFFVILWLAGTGLMIINSISAIVDAVAASESEGLSVGHEGRPLASVRAIHVGLISVSSYAGRILAGFGSDVAIQRYGAYRIDVVPLASICMALGQLVGMFAPLRWLYLCSILTGFAYGTFFGIVPTVVAELWGEETCGQNWGWLSWGAAVGGMLFNLLFGVVVDASRPVVDGEPQACKGHRCFRLALLTSFVACVLSFYVSFSMGKRQRRAGG</sequence>
<feature type="transmembrane region" description="Helical" evidence="5">
    <location>
        <begin position="451"/>
        <end position="470"/>
    </location>
</feature>
<feature type="domain" description="Nodulin-like" evidence="6">
    <location>
        <begin position="3"/>
        <end position="193"/>
    </location>
</feature>
<dbReference type="EMBL" id="JAAAHW010003826">
    <property type="protein sequence ID" value="KAF9980552.1"/>
    <property type="molecule type" value="Genomic_DNA"/>
</dbReference>
<gene>
    <name evidence="7" type="ORF">BGZ65_004957</name>
</gene>
<feature type="transmembrane region" description="Helical" evidence="5">
    <location>
        <begin position="57"/>
        <end position="77"/>
    </location>
</feature>
<feature type="transmembrane region" description="Helical" evidence="5">
    <location>
        <begin position="268"/>
        <end position="291"/>
    </location>
</feature>
<keyword evidence="3 5" id="KW-1133">Transmembrane helix</keyword>
<evidence type="ECO:0000256" key="3">
    <source>
        <dbReference type="ARBA" id="ARBA00022989"/>
    </source>
</evidence>
<dbReference type="PANTHER" id="PTHR21576">
    <property type="entry name" value="UNCHARACTERIZED NODULIN-LIKE PROTEIN"/>
    <property type="match status" value="1"/>
</dbReference>
<dbReference type="Proteomes" id="UP000749646">
    <property type="component" value="Unassembled WGS sequence"/>
</dbReference>
<dbReference type="AlphaFoldDB" id="A0A9P6M8R1"/>
<comment type="caution">
    <text evidence="7">The sequence shown here is derived from an EMBL/GenBank/DDBJ whole genome shotgun (WGS) entry which is preliminary data.</text>
</comment>
<accession>A0A9P6M8R1</accession>
<proteinExistence type="predicted"/>
<evidence type="ECO:0000259" key="6">
    <source>
        <dbReference type="Pfam" id="PF06813"/>
    </source>
</evidence>
<name>A0A9P6M8R1_9FUNG</name>
<protein>
    <recommendedName>
        <fullName evidence="6">Nodulin-like domain-containing protein</fullName>
    </recommendedName>
</protein>
<feature type="transmembrane region" description="Helical" evidence="5">
    <location>
        <begin position="173"/>
        <end position="197"/>
    </location>
</feature>
<evidence type="ECO:0000256" key="5">
    <source>
        <dbReference type="SAM" id="Phobius"/>
    </source>
</evidence>
<feature type="transmembrane region" description="Helical" evidence="5">
    <location>
        <begin position="97"/>
        <end position="118"/>
    </location>
</feature>